<feature type="transmembrane region" description="Helical" evidence="1">
    <location>
        <begin position="984"/>
        <end position="1006"/>
    </location>
</feature>
<feature type="transmembrane region" description="Helical" evidence="1">
    <location>
        <begin position="935"/>
        <end position="959"/>
    </location>
</feature>
<organism evidence="2 3">
    <name type="scientific">Engelhardtia mirabilis</name>
    <dbReference type="NCBI Taxonomy" id="2528011"/>
    <lineage>
        <taxon>Bacteria</taxon>
        <taxon>Pseudomonadati</taxon>
        <taxon>Planctomycetota</taxon>
        <taxon>Planctomycetia</taxon>
        <taxon>Planctomycetia incertae sedis</taxon>
        <taxon>Engelhardtia</taxon>
    </lineage>
</organism>
<dbReference type="RefSeq" id="WP_145064679.1">
    <property type="nucleotide sequence ID" value="NZ_CP036287.1"/>
</dbReference>
<dbReference type="SUPFAM" id="SSF82866">
    <property type="entry name" value="Multidrug efflux transporter AcrB transmembrane domain"/>
    <property type="match status" value="2"/>
</dbReference>
<evidence type="ECO:0000256" key="1">
    <source>
        <dbReference type="SAM" id="Phobius"/>
    </source>
</evidence>
<feature type="transmembrane region" description="Helical" evidence="1">
    <location>
        <begin position="407"/>
        <end position="428"/>
    </location>
</feature>
<dbReference type="KEGG" id="pbap:Pla133_19510"/>
<feature type="transmembrane region" description="Helical" evidence="1">
    <location>
        <begin position="449"/>
        <end position="471"/>
    </location>
</feature>
<dbReference type="SUPFAM" id="SSF82714">
    <property type="entry name" value="Multidrug efflux transporter AcrB TolC docking domain, DN and DC subdomains"/>
    <property type="match status" value="2"/>
</dbReference>
<keyword evidence="1" id="KW-0472">Membrane</keyword>
<dbReference type="Gene3D" id="3.30.2090.10">
    <property type="entry name" value="Multidrug efflux transporter AcrB TolC docking domain, DN and DC subdomains"/>
    <property type="match status" value="2"/>
</dbReference>
<protein>
    <submittedName>
        <fullName evidence="2">Nickel and cobalt resistance protein CnrA</fullName>
    </submittedName>
</protein>
<feature type="transmembrane region" description="Helical" evidence="1">
    <location>
        <begin position="1012"/>
        <end position="1035"/>
    </location>
</feature>
<gene>
    <name evidence="2" type="primary">cnrA</name>
    <name evidence="2" type="ORF">Pla133_19510</name>
</gene>
<evidence type="ECO:0000313" key="3">
    <source>
        <dbReference type="Proteomes" id="UP000316921"/>
    </source>
</evidence>
<dbReference type="InterPro" id="IPR001036">
    <property type="entry name" value="Acrflvin-R"/>
</dbReference>
<dbReference type="EMBL" id="CP036287">
    <property type="protein sequence ID" value="QDU66875.1"/>
    <property type="molecule type" value="Genomic_DNA"/>
</dbReference>
<dbReference type="InterPro" id="IPR027463">
    <property type="entry name" value="AcrB_DN_DC_subdom"/>
</dbReference>
<dbReference type="GO" id="GO:0005886">
    <property type="term" value="C:plasma membrane"/>
    <property type="evidence" value="ECO:0007669"/>
    <property type="project" value="TreeGrafter"/>
</dbReference>
<dbReference type="Gene3D" id="3.30.70.1320">
    <property type="entry name" value="Multidrug efflux transporter AcrB pore domain like"/>
    <property type="match status" value="1"/>
</dbReference>
<dbReference type="PRINTS" id="PR00702">
    <property type="entry name" value="ACRIFLAVINRP"/>
</dbReference>
<dbReference type="GO" id="GO:0042910">
    <property type="term" value="F:xenobiotic transmembrane transporter activity"/>
    <property type="evidence" value="ECO:0007669"/>
    <property type="project" value="TreeGrafter"/>
</dbReference>
<dbReference type="SUPFAM" id="SSF82693">
    <property type="entry name" value="Multidrug efflux transporter AcrB pore domain, PN1, PN2, PC1 and PC2 subdomains"/>
    <property type="match status" value="3"/>
</dbReference>
<feature type="transmembrane region" description="Helical" evidence="1">
    <location>
        <begin position="883"/>
        <end position="902"/>
    </location>
</feature>
<sequence>MTASRTEISHPAEATPGGWRTLFFRNPRLMFLALALIVVSGLSSYELLPRREDPELTGRFATVITRLPGASAERVESLVTEKLEEALQDVEEINLLESDSRTGISTLIVELADEVLEVDEVWSRVRDRLSGAEQELPTEASKPVFDEQEVDAKALIAAVVWNGAGPAPRGVMSRLAEDLEDRLRALPGTKETEILGDSEEEILVEIDPARLASLGLSMADLSSLVADDDSKVSAGRLHAVGSEVALEVTGDFDSLARVRDAIVATGPAGQVVRLGDVAQIEKTVADPPRDLAWIDGRPGVTVGAILENTVRVDRWAARARETVAEFKAELSGSIGVEVIFDQSGYTEQRLDNLFANLGLGALLVVLSLLVMMGWRSAVLVGLALPLTTLMVLQGMRTLGVPIHQMSVTGLIIALGLLIDNAIVMVDEVRHELDQGHSPGAAVNESVRRLFVPLLGSTLTTVLAFMPIVLMPGPAGEFVGAIGITVSLALISSLFLSVTVIASFTALMARASRLGETPSWWHRGVHSAGLLRVYRGFLTGIVKRPLLGVGMSFVLPILGWAAMPRLQEQFFPPTDRDQFQVQMWLPQQSDIDETSAAVAELRRVALEHPDVAAVHAFVGASSPKFYYNIPEGTEGAAFYAQALIQLRGARGAQRVALDLQRELDAALPHVQTVVRLLEQGPPFDAPVEVQISGPDVERLDQLGRELRGILASVPGVVHTRTTVAADRPKLWFEADDLQLSRTGLDRVALARALEGLLDGRLGGSLLEASEELPVRVRLRDQDRADLASIQGLPLQVRSADGAPTWTSLAALGEVRLEPELASIRRRNGERENSVQGYLEAGILPSAGLEGFLAALDAAGFEAPPGYTLTVGGESAERDEAIGNLMAFVGLLLVVMVAVLVLSFNSFRMAAIIGAVGLFSTGLSTLALYAFGFPFGFMAIIGTMGLIGVAINDSIVVLAAIRDDLEARTGDAAAIVRVVVRSTRHVLSTTITTMAGFTPLIIAGGQFWPPLAVALGFGVVGATILALAFVPCTYRMLHRERPRFARRSAPIKTRAEVPTPAVG</sequence>
<evidence type="ECO:0000313" key="2">
    <source>
        <dbReference type="EMBL" id="QDU66875.1"/>
    </source>
</evidence>
<feature type="transmembrane region" description="Helical" evidence="1">
    <location>
        <begin position="353"/>
        <end position="370"/>
    </location>
</feature>
<dbReference type="Gene3D" id="3.30.70.1430">
    <property type="entry name" value="Multidrug efflux transporter AcrB pore domain"/>
    <property type="match status" value="2"/>
</dbReference>
<dbReference type="PANTHER" id="PTHR32063:SF18">
    <property type="entry name" value="CATION EFFLUX SYSTEM PROTEIN"/>
    <property type="match status" value="1"/>
</dbReference>
<feature type="transmembrane region" description="Helical" evidence="1">
    <location>
        <begin position="909"/>
        <end position="929"/>
    </location>
</feature>
<keyword evidence="1" id="KW-0812">Transmembrane</keyword>
<dbReference type="PANTHER" id="PTHR32063">
    <property type="match status" value="1"/>
</dbReference>
<feature type="transmembrane region" description="Helical" evidence="1">
    <location>
        <begin position="477"/>
        <end position="503"/>
    </location>
</feature>
<name>A0A518BIT8_9BACT</name>
<dbReference type="Gene3D" id="1.20.1640.10">
    <property type="entry name" value="Multidrug efflux transporter AcrB transmembrane domain"/>
    <property type="match status" value="2"/>
</dbReference>
<feature type="transmembrane region" description="Helical" evidence="1">
    <location>
        <begin position="544"/>
        <end position="562"/>
    </location>
</feature>
<reference evidence="2 3" key="1">
    <citation type="submission" date="2019-02" db="EMBL/GenBank/DDBJ databases">
        <title>Deep-cultivation of Planctomycetes and their phenomic and genomic characterization uncovers novel biology.</title>
        <authorList>
            <person name="Wiegand S."/>
            <person name="Jogler M."/>
            <person name="Boedeker C."/>
            <person name="Pinto D."/>
            <person name="Vollmers J."/>
            <person name="Rivas-Marin E."/>
            <person name="Kohn T."/>
            <person name="Peeters S.H."/>
            <person name="Heuer A."/>
            <person name="Rast P."/>
            <person name="Oberbeckmann S."/>
            <person name="Bunk B."/>
            <person name="Jeske O."/>
            <person name="Meyerdierks A."/>
            <person name="Storesund J.E."/>
            <person name="Kallscheuer N."/>
            <person name="Luecker S."/>
            <person name="Lage O.M."/>
            <person name="Pohl T."/>
            <person name="Merkel B.J."/>
            <person name="Hornburger P."/>
            <person name="Mueller R.-W."/>
            <person name="Bruemmer F."/>
            <person name="Labrenz M."/>
            <person name="Spormann A.M."/>
            <person name="Op den Camp H."/>
            <person name="Overmann J."/>
            <person name="Amann R."/>
            <person name="Jetten M.S.M."/>
            <person name="Mascher T."/>
            <person name="Medema M.H."/>
            <person name="Devos D.P."/>
            <person name="Kaster A.-K."/>
            <person name="Ovreas L."/>
            <person name="Rohde M."/>
            <person name="Galperin M.Y."/>
            <person name="Jogler C."/>
        </authorList>
    </citation>
    <scope>NUCLEOTIDE SEQUENCE [LARGE SCALE GENOMIC DNA]</scope>
    <source>
        <strain evidence="2 3">Pla133</strain>
    </source>
</reference>
<dbReference type="AlphaFoldDB" id="A0A518BIT8"/>
<keyword evidence="3" id="KW-1185">Reference proteome</keyword>
<proteinExistence type="predicted"/>
<accession>A0A518BIT8</accession>
<dbReference type="Pfam" id="PF00873">
    <property type="entry name" value="ACR_tran"/>
    <property type="match status" value="1"/>
</dbReference>
<dbReference type="Gene3D" id="3.30.70.1440">
    <property type="entry name" value="Multidrug efflux transporter AcrB pore domain"/>
    <property type="match status" value="1"/>
</dbReference>
<keyword evidence="1" id="KW-1133">Transmembrane helix</keyword>
<dbReference type="Proteomes" id="UP000316921">
    <property type="component" value="Chromosome"/>
</dbReference>